<dbReference type="HAMAP" id="MF_02207">
    <property type="entry name" value="MreB"/>
    <property type="match status" value="1"/>
</dbReference>
<keyword evidence="4 6" id="KW-0133">Cell shape</keyword>
<dbReference type="GO" id="GO:0000902">
    <property type="term" value="P:cell morphogenesis"/>
    <property type="evidence" value="ECO:0007669"/>
    <property type="project" value="InterPro"/>
</dbReference>
<dbReference type="GO" id="GO:0005524">
    <property type="term" value="F:ATP binding"/>
    <property type="evidence" value="ECO:0007669"/>
    <property type="project" value="UniProtKB-KW"/>
</dbReference>
<dbReference type="PANTHER" id="PTHR42749:SF1">
    <property type="entry name" value="CELL SHAPE-DETERMINING PROTEIN MREB"/>
    <property type="match status" value="1"/>
</dbReference>
<dbReference type="Pfam" id="PF06723">
    <property type="entry name" value="MreB_Mbl"/>
    <property type="match status" value="1"/>
</dbReference>
<comment type="subcellular location">
    <subcellularLocation>
        <location evidence="6">Cytoplasm</location>
    </subcellularLocation>
    <text evidence="6">Membrane-associated.</text>
</comment>
<comment type="caution">
    <text evidence="6">Lacks conserved residue(s) required for the propagation of feature annotation.</text>
</comment>
<evidence type="ECO:0000313" key="8">
    <source>
        <dbReference type="EMBL" id="PEQ24445.1"/>
    </source>
</evidence>
<reference evidence="8 10" key="3">
    <citation type="submission" date="2017-07" db="EMBL/GenBank/DDBJ databases">
        <title>Prevalence of linear plasmids in Cutibacterium (Propionibacterium) acnes isolates obtained from prostatic tissue.</title>
        <authorList>
            <person name="Davidsson S."/>
            <person name="Carlsson J."/>
            <person name="Molling P."/>
            <person name="Andren O."/>
            <person name="Andersson S.-O."/>
            <person name="Brzuszkiewicz E."/>
            <person name="Poehlein A."/>
            <person name="Al-Zeer M."/>
            <person name="Brinkmann V."/>
            <person name="Scavenius C."/>
            <person name="Nazipi S."/>
            <person name="Soderquist B."/>
            <person name="Bruggemann H."/>
        </authorList>
    </citation>
    <scope>NUCLEOTIDE SEQUENCE [LARGE SCALE GENOMIC DNA]</scope>
    <source>
        <strain evidence="8 10">DSM 753</strain>
    </source>
</reference>
<reference evidence="7 9" key="2">
    <citation type="submission" date="2007-08" db="EMBL/GenBank/DDBJ databases">
        <authorList>
            <person name="Fulton L."/>
            <person name="Clifton S."/>
            <person name="Fulton B."/>
            <person name="Xu J."/>
            <person name="Minx P."/>
            <person name="Pepin K.H."/>
            <person name="Johnson M."/>
            <person name="Thiruvilangam P."/>
            <person name="Bhonagiri V."/>
            <person name="Nash W.E."/>
            <person name="Wang C."/>
            <person name="Mardis E.R."/>
            <person name="Wilson R.K."/>
        </authorList>
    </citation>
    <scope>NUCLEOTIDE SEQUENCE [LARGE SCALE GENOMIC DNA]</scope>
    <source>
        <strain evidence="7 9">DSM 753</strain>
    </source>
</reference>
<name>A7VSJ8_9FIRM</name>
<dbReference type="Proteomes" id="UP000220611">
    <property type="component" value="Unassembled WGS sequence"/>
</dbReference>
<evidence type="ECO:0000256" key="2">
    <source>
        <dbReference type="ARBA" id="ARBA00022741"/>
    </source>
</evidence>
<dbReference type="EMBL" id="NOXF01000005">
    <property type="protein sequence ID" value="PEQ24445.1"/>
    <property type="molecule type" value="Genomic_DNA"/>
</dbReference>
<dbReference type="AlphaFoldDB" id="A7VSJ8"/>
<evidence type="ECO:0000256" key="4">
    <source>
        <dbReference type="ARBA" id="ARBA00022960"/>
    </source>
</evidence>
<dbReference type="eggNOG" id="COG1077">
    <property type="taxonomic scope" value="Bacteria"/>
</dbReference>
<gene>
    <name evidence="6" type="primary">mreB</name>
    <name evidence="8" type="ORF">CH238_07715</name>
    <name evidence="7" type="ORF">CLOLEP_01539</name>
</gene>
<comment type="function">
    <text evidence="6">Forms membrane-associated dynamic filaments that are essential for cell shape determination. Acts by regulating cell wall synthesis and cell elongation, and thus cell shape. A feedback loop between cell geometry and MreB localization may maintain elongated cell shape by targeting cell wall growth to regions of negative cell wall curvature.</text>
</comment>
<evidence type="ECO:0000256" key="6">
    <source>
        <dbReference type="HAMAP-Rule" id="MF_02207"/>
    </source>
</evidence>
<dbReference type="InterPro" id="IPR043129">
    <property type="entry name" value="ATPase_NBD"/>
</dbReference>
<keyword evidence="3 6" id="KW-0067">ATP-binding</keyword>
<dbReference type="EMBL" id="ABCB02000018">
    <property type="protein sequence ID" value="EDO61144.1"/>
    <property type="molecule type" value="Genomic_DNA"/>
</dbReference>
<dbReference type="HOGENOM" id="CLU_052037_0_0_9"/>
<organism evidence="7 9">
    <name type="scientific">[Clostridium] leptum DSM 753</name>
    <dbReference type="NCBI Taxonomy" id="428125"/>
    <lineage>
        <taxon>Bacteria</taxon>
        <taxon>Bacillati</taxon>
        <taxon>Bacillota</taxon>
        <taxon>Clostridia</taxon>
        <taxon>Eubacteriales</taxon>
        <taxon>Oscillospiraceae</taxon>
        <taxon>Oscillospiraceae incertae sedis</taxon>
    </lineage>
</organism>
<comment type="caution">
    <text evidence="7">The sequence shown here is derived from an EMBL/GenBank/DDBJ whole genome shotgun (WGS) entry which is preliminary data.</text>
</comment>
<dbReference type="PANTHER" id="PTHR42749">
    <property type="entry name" value="CELL SHAPE-DETERMINING PROTEIN MREB"/>
    <property type="match status" value="1"/>
</dbReference>
<evidence type="ECO:0000256" key="1">
    <source>
        <dbReference type="ARBA" id="ARBA00022490"/>
    </source>
</evidence>
<keyword evidence="2 6" id="KW-0547">Nucleotide-binding</keyword>
<proteinExistence type="inferred from homology"/>
<reference evidence="7 9" key="1">
    <citation type="submission" date="2007-08" db="EMBL/GenBank/DDBJ databases">
        <title>Draft genome sequence of Clostridium leptum (DSM 753).</title>
        <authorList>
            <person name="Sudarsanam P."/>
            <person name="Ley R."/>
            <person name="Guruge J."/>
            <person name="Turnbaugh P.J."/>
            <person name="Mahowald M."/>
            <person name="Liep D."/>
            <person name="Gordon J."/>
        </authorList>
    </citation>
    <scope>NUCLEOTIDE SEQUENCE [LARGE SCALE GENOMIC DNA]</scope>
    <source>
        <strain evidence="7 9">DSM 753</strain>
    </source>
</reference>
<comment type="similarity">
    <text evidence="5 6">Belongs to the FtsA/MreB family.</text>
</comment>
<evidence type="ECO:0000313" key="9">
    <source>
        <dbReference type="Proteomes" id="UP000003490"/>
    </source>
</evidence>
<dbReference type="InterPro" id="IPR004753">
    <property type="entry name" value="MreB"/>
</dbReference>
<dbReference type="NCBIfam" id="NF010539">
    <property type="entry name" value="PRK13927.1"/>
    <property type="match status" value="1"/>
</dbReference>
<accession>A7VSJ8</accession>
<evidence type="ECO:0000313" key="10">
    <source>
        <dbReference type="Proteomes" id="UP000220611"/>
    </source>
</evidence>
<dbReference type="Proteomes" id="UP000003490">
    <property type="component" value="Unassembled WGS sequence"/>
</dbReference>
<dbReference type="GO" id="GO:0005737">
    <property type="term" value="C:cytoplasm"/>
    <property type="evidence" value="ECO:0007669"/>
    <property type="project" value="UniProtKB-SubCell"/>
</dbReference>
<sequence>MQPIQAGTMKEAVQREKGQEAFSLLGTDAAIDLGTSRTRIYLPQQGVVIDEPSVVAVDNMTEEIIAIGQEAYEMVGRTSQRLTVTYPLVNGVISNFILVEQMVGYFLKKVSSSMVFMPRVVACIPGEVTEVEKRAVVNSISTAGVRKICLIEEPIAAAMGAGIDIFTPHGSLVVDIGGGTTDMAVVSLGGVSTMRSVKLAGTHFDEAIIKYMRRKYNLIIGQKTAENAKTAIGCVYPKEELSYYVMKGRNGLSGLPQAVTVSSDEMLECLVECGMQIAREVQDMLEETQPELVADIYAEGIVLTGGSARLYGFDNLIAKKTKLPVHVAENPDHCVVLGAGKGLEYIDKMDQKGEGMLNPLLAEY</sequence>
<dbReference type="GO" id="GO:0008360">
    <property type="term" value="P:regulation of cell shape"/>
    <property type="evidence" value="ECO:0007669"/>
    <property type="project" value="UniProtKB-UniRule"/>
</dbReference>
<feature type="binding site" evidence="6">
    <location>
        <begin position="178"/>
        <end position="180"/>
    </location>
    <ligand>
        <name>ATP</name>
        <dbReference type="ChEBI" id="CHEBI:30616"/>
    </ligand>
</feature>
<protein>
    <recommendedName>
        <fullName evidence="6">Cell shape-determining protein MreB</fullName>
    </recommendedName>
</protein>
<dbReference type="CDD" id="cd10225">
    <property type="entry name" value="ASKHA_NBD_MreB-like"/>
    <property type="match status" value="1"/>
</dbReference>
<dbReference type="InterPro" id="IPR056546">
    <property type="entry name" value="MreB_MamK-like"/>
</dbReference>
<evidence type="ECO:0000256" key="3">
    <source>
        <dbReference type="ARBA" id="ARBA00022840"/>
    </source>
</evidence>
<evidence type="ECO:0000313" key="7">
    <source>
        <dbReference type="EMBL" id="EDO61144.1"/>
    </source>
</evidence>
<evidence type="ECO:0000256" key="5">
    <source>
        <dbReference type="ARBA" id="ARBA00023458"/>
    </source>
</evidence>
<comment type="subunit">
    <text evidence="6">Forms polymers.</text>
</comment>
<keyword evidence="10" id="KW-1185">Reference proteome</keyword>
<dbReference type="SUPFAM" id="SSF53067">
    <property type="entry name" value="Actin-like ATPase domain"/>
    <property type="match status" value="2"/>
</dbReference>
<dbReference type="PRINTS" id="PR01652">
    <property type="entry name" value="SHAPEPROTEIN"/>
</dbReference>
<keyword evidence="1 6" id="KW-0963">Cytoplasm</keyword>
<dbReference type="Gene3D" id="3.30.420.40">
    <property type="match status" value="2"/>
</dbReference>